<evidence type="ECO:0000256" key="1">
    <source>
        <dbReference type="SAM" id="MobiDB-lite"/>
    </source>
</evidence>
<accession>A0A5C3Q257</accession>
<gene>
    <name evidence="2" type="ORF">K466DRAFT_595186</name>
</gene>
<dbReference type="InParanoid" id="A0A5C3Q257"/>
<feature type="region of interest" description="Disordered" evidence="1">
    <location>
        <begin position="26"/>
        <end position="144"/>
    </location>
</feature>
<dbReference type="EMBL" id="ML210997">
    <property type="protein sequence ID" value="TFK92523.1"/>
    <property type="molecule type" value="Genomic_DNA"/>
</dbReference>
<protein>
    <submittedName>
        <fullName evidence="2">Uncharacterized protein</fullName>
    </submittedName>
</protein>
<feature type="compositionally biased region" description="Low complexity" evidence="1">
    <location>
        <begin position="124"/>
        <end position="136"/>
    </location>
</feature>
<feature type="compositionally biased region" description="Polar residues" evidence="1">
    <location>
        <begin position="218"/>
        <end position="233"/>
    </location>
</feature>
<feature type="region of interest" description="Disordered" evidence="1">
    <location>
        <begin position="309"/>
        <end position="352"/>
    </location>
</feature>
<feature type="compositionally biased region" description="Polar residues" evidence="1">
    <location>
        <begin position="280"/>
        <end position="289"/>
    </location>
</feature>
<feature type="compositionally biased region" description="Acidic residues" evidence="1">
    <location>
        <begin position="637"/>
        <end position="671"/>
    </location>
</feature>
<feature type="compositionally biased region" description="Low complexity" evidence="1">
    <location>
        <begin position="764"/>
        <end position="779"/>
    </location>
</feature>
<feature type="compositionally biased region" description="Pro residues" evidence="1">
    <location>
        <begin position="239"/>
        <end position="251"/>
    </location>
</feature>
<feature type="compositionally biased region" description="Basic and acidic residues" evidence="1">
    <location>
        <begin position="705"/>
        <end position="715"/>
    </location>
</feature>
<evidence type="ECO:0000313" key="3">
    <source>
        <dbReference type="Proteomes" id="UP000308197"/>
    </source>
</evidence>
<feature type="region of interest" description="Disordered" evidence="1">
    <location>
        <begin position="962"/>
        <end position="1052"/>
    </location>
</feature>
<feature type="region of interest" description="Disordered" evidence="1">
    <location>
        <begin position="185"/>
        <end position="290"/>
    </location>
</feature>
<feature type="compositionally biased region" description="Acidic residues" evidence="1">
    <location>
        <begin position="600"/>
        <end position="614"/>
    </location>
</feature>
<feature type="region of interest" description="Disordered" evidence="1">
    <location>
        <begin position="763"/>
        <end position="788"/>
    </location>
</feature>
<reference evidence="2 3" key="1">
    <citation type="journal article" date="2019" name="Nat. Ecol. Evol.">
        <title>Megaphylogeny resolves global patterns of mushroom evolution.</title>
        <authorList>
            <person name="Varga T."/>
            <person name="Krizsan K."/>
            <person name="Foldi C."/>
            <person name="Dima B."/>
            <person name="Sanchez-Garcia M."/>
            <person name="Sanchez-Ramirez S."/>
            <person name="Szollosi G.J."/>
            <person name="Szarkandi J.G."/>
            <person name="Papp V."/>
            <person name="Albert L."/>
            <person name="Andreopoulos W."/>
            <person name="Angelini C."/>
            <person name="Antonin V."/>
            <person name="Barry K.W."/>
            <person name="Bougher N.L."/>
            <person name="Buchanan P."/>
            <person name="Buyck B."/>
            <person name="Bense V."/>
            <person name="Catcheside P."/>
            <person name="Chovatia M."/>
            <person name="Cooper J."/>
            <person name="Damon W."/>
            <person name="Desjardin D."/>
            <person name="Finy P."/>
            <person name="Geml J."/>
            <person name="Haridas S."/>
            <person name="Hughes K."/>
            <person name="Justo A."/>
            <person name="Karasinski D."/>
            <person name="Kautmanova I."/>
            <person name="Kiss B."/>
            <person name="Kocsube S."/>
            <person name="Kotiranta H."/>
            <person name="LaButti K.M."/>
            <person name="Lechner B.E."/>
            <person name="Liimatainen K."/>
            <person name="Lipzen A."/>
            <person name="Lukacs Z."/>
            <person name="Mihaltcheva S."/>
            <person name="Morgado L.N."/>
            <person name="Niskanen T."/>
            <person name="Noordeloos M.E."/>
            <person name="Ohm R.A."/>
            <person name="Ortiz-Santana B."/>
            <person name="Ovrebo C."/>
            <person name="Racz N."/>
            <person name="Riley R."/>
            <person name="Savchenko A."/>
            <person name="Shiryaev A."/>
            <person name="Soop K."/>
            <person name="Spirin V."/>
            <person name="Szebenyi C."/>
            <person name="Tomsovsky M."/>
            <person name="Tulloss R.E."/>
            <person name="Uehling J."/>
            <person name="Grigoriev I.V."/>
            <person name="Vagvolgyi C."/>
            <person name="Papp T."/>
            <person name="Martin F.M."/>
            <person name="Miettinen O."/>
            <person name="Hibbett D.S."/>
            <person name="Nagy L.G."/>
        </authorList>
    </citation>
    <scope>NUCLEOTIDE SEQUENCE [LARGE SCALE GENOMIC DNA]</scope>
    <source>
        <strain evidence="2 3">HHB13444</strain>
    </source>
</reference>
<feature type="compositionally biased region" description="Low complexity" evidence="1">
    <location>
        <begin position="309"/>
        <end position="320"/>
    </location>
</feature>
<keyword evidence="3" id="KW-1185">Reference proteome</keyword>
<feature type="region of interest" description="Disordered" evidence="1">
    <location>
        <begin position="505"/>
        <end position="552"/>
    </location>
</feature>
<feature type="region of interest" description="Disordered" evidence="1">
    <location>
        <begin position="568"/>
        <end position="743"/>
    </location>
</feature>
<feature type="compositionally biased region" description="Basic residues" evidence="1">
    <location>
        <begin position="110"/>
        <end position="119"/>
    </location>
</feature>
<sequence>MSVHSSGSYVEPIVVSDEEDAAFVENELSRWTDSSNSSSNTPTYNPYTSYFTPVESPSSPTLPRAAPITAPAPVPAPAEPLVSGQKRKWTDMREPGNSGQPYHQQENHGGGKKKKKQKKERQAQQRAAASKPQRAAPAPPAMDANFTDFSSFPFMQQNPYDAFYPYGMGYAMPMDAYQSGSPAFVSPEEEYRPTDGPLWNPSERPSMLSALATPWYPPNTSYSGYDSHSEPSSASRPQVRPPTPPPDPPSQPVATARAHPAEQPTSSSTSNAPPPLDLSSMLSQPFDSSLSERLKQLEAISASLLALANGQGPSQQPSSSLPADLIHLPPVEPPPIRREPPPSSRIVPDIAPVRPPGESLKRLIGMPEDKGNNGYFDLKMPNLEPPAPAAPIPPVAEFTLVMAHLPKKFRTTHFVMSWAKRHGTPVRVVVDTKNGKALVEWVGARAVDSAFTSMRLRGDGKEHIRVYHYRGDKPPPPRPPPSQGAVKVEKEIEEGEIEEGEVIEVGGKSKKKRNKGKKKALDLEQRLSQPVIPAPPPAPEARPPPPHFAGLGDIDLAAVLSAVSRVQAFATPTPTPTETRPQLIDRFTDPHAVVPTRAEAEEEEEMELESDEDGEKLSPLPSAPPPVTAAPSTESSDYQEEDMDLDEEDGASAGDADVDEDEGDMDMDMDMDMSSPSPSAHSDALPPLSLPPASTDEPSPSSPRRTPELPHHEATVKVASPPPDLVPQTPEQDEVAGAKEARRHKLEEAIARTKAELAMRALATSSRTSLVSSTGSSESPEPMTPVDSPIVGHVEVAFASARHSAVDGITRKDASVEKAAVVVKTEAAALDDLAASFISETLHAAAASPNTPSPPSPTTAAAAAGTLTAPAQAATAPAAVSVPAPKPTAPVLIPLSEEQKHIKQKKWFELVTTSKSLFGKIAAAKTREEKDLLMRLLRAKTKAADDLKREIDSGMVVIPSATDAASTAPSVASTATASATPTPVPSSRMSSATPTPAPTGPPTPTGTSTGPQKRKTSPPTGAPAPSFSGRWPETAREMMIIVSDDEDSDYGY</sequence>
<feature type="compositionally biased region" description="Pro residues" evidence="1">
    <location>
        <begin position="532"/>
        <end position="547"/>
    </location>
</feature>
<name>A0A5C3Q257_9APHY</name>
<proteinExistence type="predicted"/>
<feature type="compositionally biased region" description="Low complexity" evidence="1">
    <location>
        <begin position="962"/>
        <end position="994"/>
    </location>
</feature>
<feature type="compositionally biased region" description="Acidic residues" evidence="1">
    <location>
        <begin position="1043"/>
        <end position="1052"/>
    </location>
</feature>
<organism evidence="2 3">
    <name type="scientific">Polyporus arcularius HHB13444</name>
    <dbReference type="NCBI Taxonomy" id="1314778"/>
    <lineage>
        <taxon>Eukaryota</taxon>
        <taxon>Fungi</taxon>
        <taxon>Dikarya</taxon>
        <taxon>Basidiomycota</taxon>
        <taxon>Agaricomycotina</taxon>
        <taxon>Agaricomycetes</taxon>
        <taxon>Polyporales</taxon>
        <taxon>Polyporaceae</taxon>
        <taxon>Polyporus</taxon>
    </lineage>
</organism>
<feature type="compositionally biased region" description="Basic residues" evidence="1">
    <location>
        <begin position="508"/>
        <end position="518"/>
    </location>
</feature>
<feature type="compositionally biased region" description="Pro residues" evidence="1">
    <location>
        <begin position="995"/>
        <end position="1004"/>
    </location>
</feature>
<evidence type="ECO:0000313" key="2">
    <source>
        <dbReference type="EMBL" id="TFK92523.1"/>
    </source>
</evidence>
<feature type="compositionally biased region" description="Low complexity" evidence="1">
    <location>
        <begin position="34"/>
        <end position="50"/>
    </location>
</feature>
<feature type="compositionally biased region" description="Low complexity" evidence="1">
    <location>
        <begin position="672"/>
        <end position="704"/>
    </location>
</feature>
<dbReference type="AlphaFoldDB" id="A0A5C3Q257"/>
<dbReference type="Proteomes" id="UP000308197">
    <property type="component" value="Unassembled WGS sequence"/>
</dbReference>